<reference evidence="3 4" key="1">
    <citation type="submission" date="2022-01" db="EMBL/GenBank/DDBJ databases">
        <title>Maritalea mediterranea sp. nov., isolated from marine plastic residues from the Malva-rosa beach (Valencia, Spain).</title>
        <authorList>
            <person name="Vidal-Verdu A."/>
            <person name="Molina-Menor E."/>
            <person name="Pascual J."/>
            <person name="Pereto J."/>
            <person name="Porcar M."/>
        </authorList>
    </citation>
    <scope>NUCLEOTIDE SEQUENCE [LARGE SCALE GENOMIC DNA]</scope>
    <source>
        <strain evidence="3 4">P4.10X</strain>
    </source>
</reference>
<feature type="chain" id="PRO_5045131679" description="Thiol:disulfide interchange protein DsbD N-terminal domain-containing protein" evidence="1">
    <location>
        <begin position="22"/>
        <end position="278"/>
    </location>
</feature>
<evidence type="ECO:0000313" key="4">
    <source>
        <dbReference type="Proteomes" id="UP001201217"/>
    </source>
</evidence>
<evidence type="ECO:0000259" key="2">
    <source>
        <dbReference type="Pfam" id="PF11412"/>
    </source>
</evidence>
<protein>
    <recommendedName>
        <fullName evidence="2">Thiol:disulfide interchange protein DsbD N-terminal domain-containing protein</fullName>
    </recommendedName>
</protein>
<accession>A0ABS9E6G7</accession>
<feature type="signal peptide" evidence="1">
    <location>
        <begin position="1"/>
        <end position="21"/>
    </location>
</feature>
<keyword evidence="4" id="KW-1185">Reference proteome</keyword>
<evidence type="ECO:0000313" key="3">
    <source>
        <dbReference type="EMBL" id="MCF4097807.1"/>
    </source>
</evidence>
<sequence>MTSRLFLLFAILIATLGAARADTGAWVNVAPGAKIRLLTADQVGPDSSMLAGLEFQLRDGMKTYWRVPGESGIPLTADWEKSQGIKRVDFLWPMPKRELDKGYFDYVYKEDFILPFAVHLDESDAAVPPRLVGELMLGICGEICVPVKFKIDRALTLDREDRPVGFKLSAALSYVPVEDDRADAPFDAVYFDSENDQLLVPMSSDPKENETLILDLPIQSLLFDVPQNRPGSSVLTIQPLNEISLADHIGSAVRLTYSGRAGAFEKTAPVLSIEALDQ</sequence>
<gene>
    <name evidence="3" type="ORF">L1I42_04825</name>
</gene>
<dbReference type="EMBL" id="JAKGTI010000001">
    <property type="protein sequence ID" value="MCF4097807.1"/>
    <property type="molecule type" value="Genomic_DNA"/>
</dbReference>
<dbReference type="Proteomes" id="UP001201217">
    <property type="component" value="Unassembled WGS sequence"/>
</dbReference>
<feature type="domain" description="Thiol:disulfide interchange protein DsbD N-terminal" evidence="2">
    <location>
        <begin position="37"/>
        <end position="150"/>
    </location>
</feature>
<evidence type="ECO:0000256" key="1">
    <source>
        <dbReference type="SAM" id="SignalP"/>
    </source>
</evidence>
<proteinExistence type="predicted"/>
<comment type="caution">
    <text evidence="3">The sequence shown here is derived from an EMBL/GenBank/DDBJ whole genome shotgun (WGS) entry which is preliminary data.</text>
</comment>
<name>A0ABS9E6G7_9HYPH</name>
<dbReference type="RefSeq" id="WP_236113353.1">
    <property type="nucleotide sequence ID" value="NZ_JAKGTI010000001.1"/>
</dbReference>
<dbReference type="Pfam" id="PF11412">
    <property type="entry name" value="DsbD_N"/>
    <property type="match status" value="1"/>
</dbReference>
<organism evidence="3 4">
    <name type="scientific">Maritalea mediterranea</name>
    <dbReference type="NCBI Taxonomy" id="2909667"/>
    <lineage>
        <taxon>Bacteria</taxon>
        <taxon>Pseudomonadati</taxon>
        <taxon>Pseudomonadota</taxon>
        <taxon>Alphaproteobacteria</taxon>
        <taxon>Hyphomicrobiales</taxon>
        <taxon>Devosiaceae</taxon>
        <taxon>Maritalea</taxon>
    </lineage>
</organism>
<keyword evidence="1" id="KW-0732">Signal</keyword>
<dbReference type="InterPro" id="IPR028250">
    <property type="entry name" value="DsbDN"/>
</dbReference>